<evidence type="ECO:0000313" key="3">
    <source>
        <dbReference type="Proteomes" id="UP000053199"/>
    </source>
</evidence>
<comment type="caution">
    <text evidence="2">The sequence shown here is derived from an EMBL/GenBank/DDBJ whole genome shotgun (WGS) entry which is preliminary data.</text>
</comment>
<protein>
    <submittedName>
        <fullName evidence="2">Uncharacterized protein</fullName>
    </submittedName>
</protein>
<dbReference type="EMBL" id="LNQM01000004">
    <property type="protein sequence ID" value="KSU75987.1"/>
    <property type="molecule type" value="Genomic_DNA"/>
</dbReference>
<feature type="transmembrane region" description="Helical" evidence="1">
    <location>
        <begin position="54"/>
        <end position="75"/>
    </location>
</feature>
<dbReference type="AlphaFoldDB" id="A0A0V8IMJ9"/>
<keyword evidence="1" id="KW-0812">Transmembrane</keyword>
<accession>A0A0V8IMJ9</accession>
<dbReference type="Proteomes" id="UP000053199">
    <property type="component" value="Unassembled WGS sequence"/>
</dbReference>
<keyword evidence="1" id="KW-1133">Transmembrane helix</keyword>
<keyword evidence="3" id="KW-1185">Reference proteome</keyword>
<name>A0A0V8IMJ9_9MICC</name>
<evidence type="ECO:0000256" key="1">
    <source>
        <dbReference type="SAM" id="Phobius"/>
    </source>
</evidence>
<dbReference type="OrthoDB" id="4951023at2"/>
<proteinExistence type="predicted"/>
<evidence type="ECO:0000313" key="2">
    <source>
        <dbReference type="EMBL" id="KSU75987.1"/>
    </source>
</evidence>
<reference evidence="2 3" key="1">
    <citation type="journal article" date="2014" name="Arch. Microbiol.">
        <title>Arthrobacter enclensis sp. nov., isolated from sediment sample.</title>
        <authorList>
            <person name="Dastager S.G."/>
            <person name="Liu Q."/>
            <person name="Tang S.K."/>
            <person name="Krishnamurthi S."/>
            <person name="Lee J.C."/>
            <person name="Li W.J."/>
        </authorList>
    </citation>
    <scope>NUCLEOTIDE SEQUENCE [LARGE SCALE GENOMIC DNA]</scope>
    <source>
        <strain evidence="2 3">NIO-1008</strain>
    </source>
</reference>
<organism evidence="2 3">
    <name type="scientific">Pseudarthrobacter enclensis</name>
    <dbReference type="NCBI Taxonomy" id="993070"/>
    <lineage>
        <taxon>Bacteria</taxon>
        <taxon>Bacillati</taxon>
        <taxon>Actinomycetota</taxon>
        <taxon>Actinomycetes</taxon>
        <taxon>Micrococcales</taxon>
        <taxon>Micrococcaceae</taxon>
        <taxon>Pseudarthrobacter</taxon>
    </lineage>
</organism>
<dbReference type="STRING" id="993070.AS031_11480"/>
<sequence length="115" mass="12173">MRPRPGAGVATWLAAPWLYGFCCAGGRSLGSLASETEVVRISTGGEPGFWRAGWVMFARTVLFTVLVLVLLLGVAEGSAPSGAEPKGRHLTIDRRFPRLPAGAPAIPPYDRPADV</sequence>
<keyword evidence="1" id="KW-0472">Membrane</keyword>
<dbReference type="RefSeq" id="WP_058268280.1">
    <property type="nucleotide sequence ID" value="NZ_FMAZ01000004.1"/>
</dbReference>
<gene>
    <name evidence="2" type="ORF">AS031_11480</name>
</gene>